<accession>A0A2G2Z3X8</accession>
<dbReference type="Gramene" id="PHT76727">
    <property type="protein sequence ID" value="PHT76727"/>
    <property type="gene ID" value="T459_20249"/>
</dbReference>
<protein>
    <submittedName>
        <fullName evidence="2">Uncharacterized protein</fullName>
    </submittedName>
</protein>
<evidence type="ECO:0000313" key="2">
    <source>
        <dbReference type="EMBL" id="PHT76727.1"/>
    </source>
</evidence>
<comment type="caution">
    <text evidence="2">The sequence shown here is derived from an EMBL/GenBank/DDBJ whole genome shotgun (WGS) entry which is preliminary data.</text>
</comment>
<sequence>MSGEDKEGNSAAIVTFPGESYQLQLSVSRVNKIMKLDQGINRVENGSDGRTMAVEVSGPDGAIFSGGSRND</sequence>
<reference evidence="2 3" key="2">
    <citation type="journal article" date="2017" name="Genome Biol.">
        <title>New reference genome sequences of hot pepper reveal the massive evolution of plant disease-resistance genes by retroduplication.</title>
        <authorList>
            <person name="Kim S."/>
            <person name="Park J."/>
            <person name="Yeom S.I."/>
            <person name="Kim Y.M."/>
            <person name="Seo E."/>
            <person name="Kim K.T."/>
            <person name="Kim M.S."/>
            <person name="Lee J.M."/>
            <person name="Cheong K."/>
            <person name="Shin H.S."/>
            <person name="Kim S.B."/>
            <person name="Han K."/>
            <person name="Lee J."/>
            <person name="Park M."/>
            <person name="Lee H.A."/>
            <person name="Lee H.Y."/>
            <person name="Lee Y."/>
            <person name="Oh S."/>
            <person name="Lee J.H."/>
            <person name="Choi E."/>
            <person name="Choi E."/>
            <person name="Lee S.E."/>
            <person name="Jeon J."/>
            <person name="Kim H."/>
            <person name="Choi G."/>
            <person name="Song H."/>
            <person name="Lee J."/>
            <person name="Lee S.C."/>
            <person name="Kwon J.K."/>
            <person name="Lee H.Y."/>
            <person name="Koo N."/>
            <person name="Hong Y."/>
            <person name="Kim R.W."/>
            <person name="Kang W.H."/>
            <person name="Huh J.H."/>
            <person name="Kang B.C."/>
            <person name="Yang T.J."/>
            <person name="Lee Y.H."/>
            <person name="Bennetzen J.L."/>
            <person name="Choi D."/>
        </authorList>
    </citation>
    <scope>NUCLEOTIDE SEQUENCE [LARGE SCALE GENOMIC DNA]</scope>
    <source>
        <strain evidence="3">cv. CM334</strain>
    </source>
</reference>
<evidence type="ECO:0000313" key="3">
    <source>
        <dbReference type="Proteomes" id="UP000222542"/>
    </source>
</evidence>
<feature type="region of interest" description="Disordered" evidence="1">
    <location>
        <begin position="42"/>
        <end position="71"/>
    </location>
</feature>
<dbReference type="EMBL" id="AYRZ02000007">
    <property type="protein sequence ID" value="PHT76727.1"/>
    <property type="molecule type" value="Genomic_DNA"/>
</dbReference>
<keyword evidence="3" id="KW-1185">Reference proteome</keyword>
<organism evidence="2 3">
    <name type="scientific">Capsicum annuum</name>
    <name type="common">Capsicum pepper</name>
    <dbReference type="NCBI Taxonomy" id="4072"/>
    <lineage>
        <taxon>Eukaryota</taxon>
        <taxon>Viridiplantae</taxon>
        <taxon>Streptophyta</taxon>
        <taxon>Embryophyta</taxon>
        <taxon>Tracheophyta</taxon>
        <taxon>Spermatophyta</taxon>
        <taxon>Magnoliopsida</taxon>
        <taxon>eudicotyledons</taxon>
        <taxon>Gunneridae</taxon>
        <taxon>Pentapetalae</taxon>
        <taxon>asterids</taxon>
        <taxon>lamiids</taxon>
        <taxon>Solanales</taxon>
        <taxon>Solanaceae</taxon>
        <taxon>Solanoideae</taxon>
        <taxon>Capsiceae</taxon>
        <taxon>Capsicum</taxon>
    </lineage>
</organism>
<gene>
    <name evidence="2" type="ORF">T459_20249</name>
</gene>
<dbReference type="Proteomes" id="UP000222542">
    <property type="component" value="Unassembled WGS sequence"/>
</dbReference>
<proteinExistence type="predicted"/>
<reference evidence="2 3" key="1">
    <citation type="journal article" date="2014" name="Nat. Genet.">
        <title>Genome sequence of the hot pepper provides insights into the evolution of pungency in Capsicum species.</title>
        <authorList>
            <person name="Kim S."/>
            <person name="Park M."/>
            <person name="Yeom S.I."/>
            <person name="Kim Y.M."/>
            <person name="Lee J.M."/>
            <person name="Lee H.A."/>
            <person name="Seo E."/>
            <person name="Choi J."/>
            <person name="Cheong K."/>
            <person name="Kim K.T."/>
            <person name="Jung K."/>
            <person name="Lee G.W."/>
            <person name="Oh S.K."/>
            <person name="Bae C."/>
            <person name="Kim S.B."/>
            <person name="Lee H.Y."/>
            <person name="Kim S.Y."/>
            <person name="Kim M.S."/>
            <person name="Kang B.C."/>
            <person name="Jo Y.D."/>
            <person name="Yang H.B."/>
            <person name="Jeong H.J."/>
            <person name="Kang W.H."/>
            <person name="Kwon J.K."/>
            <person name="Shin C."/>
            <person name="Lim J.Y."/>
            <person name="Park J.H."/>
            <person name="Huh J.H."/>
            <person name="Kim J.S."/>
            <person name="Kim B.D."/>
            <person name="Cohen O."/>
            <person name="Paran I."/>
            <person name="Suh M.C."/>
            <person name="Lee S.B."/>
            <person name="Kim Y.K."/>
            <person name="Shin Y."/>
            <person name="Noh S.J."/>
            <person name="Park J."/>
            <person name="Seo Y.S."/>
            <person name="Kwon S.Y."/>
            <person name="Kim H.A."/>
            <person name="Park J.M."/>
            <person name="Kim H.J."/>
            <person name="Choi S.B."/>
            <person name="Bosland P.W."/>
            <person name="Reeves G."/>
            <person name="Jo S.H."/>
            <person name="Lee B.W."/>
            <person name="Cho H.T."/>
            <person name="Choi H.S."/>
            <person name="Lee M.S."/>
            <person name="Yu Y."/>
            <person name="Do Choi Y."/>
            <person name="Park B.S."/>
            <person name="van Deynze A."/>
            <person name="Ashrafi H."/>
            <person name="Hill T."/>
            <person name="Kim W.T."/>
            <person name="Pai H.S."/>
            <person name="Ahn H.K."/>
            <person name="Yeam I."/>
            <person name="Giovannoni J.J."/>
            <person name="Rose J.K."/>
            <person name="Sorensen I."/>
            <person name="Lee S.J."/>
            <person name="Kim R.W."/>
            <person name="Choi I.Y."/>
            <person name="Choi B.S."/>
            <person name="Lim J.S."/>
            <person name="Lee Y.H."/>
            <person name="Choi D."/>
        </authorList>
    </citation>
    <scope>NUCLEOTIDE SEQUENCE [LARGE SCALE GENOMIC DNA]</scope>
    <source>
        <strain evidence="3">cv. CM334</strain>
    </source>
</reference>
<evidence type="ECO:0000256" key="1">
    <source>
        <dbReference type="SAM" id="MobiDB-lite"/>
    </source>
</evidence>
<dbReference type="AlphaFoldDB" id="A0A2G2Z3X8"/>
<name>A0A2G2Z3X8_CAPAN</name>